<keyword evidence="3" id="KW-1185">Reference proteome</keyword>
<evidence type="ECO:0000313" key="3">
    <source>
        <dbReference type="Proteomes" id="UP000243606"/>
    </source>
</evidence>
<sequence>MRHGRISILINVLRQSTAAVQRELRVRAMLESRPMKLTRTDRRLLAWMLYFSVLFSAFACSIGHGKMAGLQLSGLSSQYCSFEGNFGAGADLDGSSVVAPNPATGSGCSLASLFSAIILAAFFGVLGLLVASRAPLLVTFFIPRPVRHLWPSANPRASPSIC</sequence>
<evidence type="ECO:0000313" key="2">
    <source>
        <dbReference type="EMBL" id="SFI90004.1"/>
    </source>
</evidence>
<organism evidence="2 3">
    <name type="scientific">Pseudomonas guineae</name>
    <dbReference type="NCBI Taxonomy" id="425504"/>
    <lineage>
        <taxon>Bacteria</taxon>
        <taxon>Pseudomonadati</taxon>
        <taxon>Pseudomonadota</taxon>
        <taxon>Gammaproteobacteria</taxon>
        <taxon>Pseudomonadales</taxon>
        <taxon>Pseudomonadaceae</taxon>
        <taxon>Pseudomonas</taxon>
    </lineage>
</organism>
<proteinExistence type="predicted"/>
<evidence type="ECO:0000256" key="1">
    <source>
        <dbReference type="SAM" id="Phobius"/>
    </source>
</evidence>
<feature type="transmembrane region" description="Helical" evidence="1">
    <location>
        <begin position="110"/>
        <end position="131"/>
    </location>
</feature>
<reference evidence="3" key="1">
    <citation type="submission" date="2016-10" db="EMBL/GenBank/DDBJ databases">
        <authorList>
            <person name="Varghese N."/>
            <person name="Submissions S."/>
        </authorList>
    </citation>
    <scope>NUCLEOTIDE SEQUENCE [LARGE SCALE GENOMIC DNA]</scope>
    <source>
        <strain evidence="3">LMG 24016</strain>
    </source>
</reference>
<keyword evidence="1" id="KW-0812">Transmembrane</keyword>
<name>A0A1I3LZ10_9PSED</name>
<dbReference type="EMBL" id="FOQL01000004">
    <property type="protein sequence ID" value="SFI90004.1"/>
    <property type="molecule type" value="Genomic_DNA"/>
</dbReference>
<dbReference type="AlphaFoldDB" id="A0A1I3LZ10"/>
<feature type="transmembrane region" description="Helical" evidence="1">
    <location>
        <begin position="44"/>
        <end position="64"/>
    </location>
</feature>
<evidence type="ECO:0008006" key="4">
    <source>
        <dbReference type="Google" id="ProtNLM"/>
    </source>
</evidence>
<dbReference type="Pfam" id="PF11162">
    <property type="entry name" value="DUF2946"/>
    <property type="match status" value="1"/>
</dbReference>
<dbReference type="STRING" id="425504.SAMN05216206_3113"/>
<accession>A0A1I3LZ10</accession>
<protein>
    <recommendedName>
        <fullName evidence="4">DUF2946 domain-containing protein</fullName>
    </recommendedName>
</protein>
<keyword evidence="1" id="KW-0472">Membrane</keyword>
<gene>
    <name evidence="2" type="ORF">SAMN05216206_3113</name>
</gene>
<dbReference type="Proteomes" id="UP000243606">
    <property type="component" value="Unassembled WGS sequence"/>
</dbReference>
<keyword evidence="1" id="KW-1133">Transmembrane helix</keyword>
<dbReference type="InterPro" id="IPR021333">
    <property type="entry name" value="DUF2946"/>
</dbReference>